<evidence type="ECO:0000313" key="2">
    <source>
        <dbReference type="EMBL" id="CCE81081.1"/>
    </source>
</evidence>
<dbReference type="HOGENOM" id="CLU_1571230_0_0_1"/>
<dbReference type="OrthoDB" id="4018315at2759"/>
<dbReference type="AlphaFoldDB" id="G8YJ21"/>
<reference evidence="1" key="1">
    <citation type="submission" date="2011-10" db="EMBL/GenBank/DDBJ databases">
        <authorList>
            <person name="Genoscope - CEA"/>
        </authorList>
    </citation>
    <scope>NUCLEOTIDE SEQUENCE</scope>
</reference>
<dbReference type="Proteomes" id="UP000005222">
    <property type="component" value="Chromosome H"/>
</dbReference>
<dbReference type="EMBL" id="FO082052">
    <property type="protein sequence ID" value="CCE81081.1"/>
    <property type="molecule type" value="Genomic_DNA"/>
</dbReference>
<reference evidence="3" key="2">
    <citation type="journal article" date="2012" name="G3 (Bethesda)">
        <title>Pichia sorbitophila, an interspecies yeast hybrid reveals early steps of genome resolution following polyploidization.</title>
        <authorList>
            <person name="Leh Louis V."/>
            <person name="Despons L."/>
            <person name="Friedrich A."/>
            <person name="Martin T."/>
            <person name="Durrens P."/>
            <person name="Casaregola S."/>
            <person name="Neuveglise C."/>
            <person name="Fairhead C."/>
            <person name="Marck C."/>
            <person name="Cruz J.A."/>
            <person name="Straub M.L."/>
            <person name="Kugler V."/>
            <person name="Sacerdot C."/>
            <person name="Uzunov Z."/>
            <person name="Thierry A."/>
            <person name="Weiss S."/>
            <person name="Bleykasten C."/>
            <person name="De Montigny J."/>
            <person name="Jacques N."/>
            <person name="Jung P."/>
            <person name="Lemaire M."/>
            <person name="Mallet S."/>
            <person name="Morel G."/>
            <person name="Richard G.F."/>
            <person name="Sarkar A."/>
            <person name="Savel G."/>
            <person name="Schacherer J."/>
            <person name="Seret M.L."/>
            <person name="Talla E."/>
            <person name="Samson G."/>
            <person name="Jubin C."/>
            <person name="Poulain J."/>
            <person name="Vacherie B."/>
            <person name="Barbe V."/>
            <person name="Pelletier E."/>
            <person name="Sherman D.J."/>
            <person name="Westhof E."/>
            <person name="Weissenbach J."/>
            <person name="Baret P.V."/>
            <person name="Wincker P."/>
            <person name="Gaillardin C."/>
            <person name="Dujon B."/>
            <person name="Souciet J.L."/>
        </authorList>
    </citation>
    <scope>NUCLEOTIDE SEQUENCE [LARGE SCALE GENOMIC DNA]</scope>
    <source>
        <strain evidence="3">ATCC MYA-4447 / BCRC 22081 / CBS 7064 / NBRC 10061 / NRRL Y-12695</strain>
    </source>
</reference>
<keyword evidence="3" id="KW-1185">Reference proteome</keyword>
<organism evidence="1 3">
    <name type="scientific">Pichia sorbitophila (strain ATCC MYA-4447 / BCRC 22081 / CBS 7064 / NBRC 10061 / NRRL Y-12695)</name>
    <name type="common">Hybrid yeast</name>
    <dbReference type="NCBI Taxonomy" id="559304"/>
    <lineage>
        <taxon>Eukaryota</taxon>
        <taxon>Fungi</taxon>
        <taxon>Dikarya</taxon>
        <taxon>Ascomycota</taxon>
        <taxon>Saccharomycotina</taxon>
        <taxon>Pichiomycetes</taxon>
        <taxon>Debaryomycetaceae</taxon>
        <taxon>Millerozyma</taxon>
    </lineage>
</organism>
<evidence type="ECO:0000313" key="1">
    <source>
        <dbReference type="EMBL" id="CCE80316.1"/>
    </source>
</evidence>
<protein>
    <submittedName>
        <fullName evidence="1">Piso0_003429 protein</fullName>
    </submittedName>
</protein>
<proteinExistence type="predicted"/>
<evidence type="ECO:0000313" key="3">
    <source>
        <dbReference type="Proteomes" id="UP000005222"/>
    </source>
</evidence>
<dbReference type="Pfam" id="PF09447">
    <property type="entry name" value="Cnl2_NKP2"/>
    <property type="match status" value="1"/>
</dbReference>
<dbReference type="GO" id="GO:0000776">
    <property type="term" value="C:kinetochore"/>
    <property type="evidence" value="ECO:0007669"/>
    <property type="project" value="InterPro"/>
</dbReference>
<dbReference type="Proteomes" id="UP000005222">
    <property type="component" value="Chromosome G"/>
</dbReference>
<accession>G8YJ21</accession>
<sequence length="170" mass="19753">MDSSKIIEEFLLSKSSLNDIITFEKFRKLFDKKIPEEELQDLFDCLSKQREDVVNKSREVTRRTLSQSLDRSIKYLQLSRDEYVDERSVKSVTGKLGEASKLFQTTSTQLDQETEAVLLQIKDICERVEGVDYEEALAPLCNNDGNKESEYIVERIKKFKDLLEKEGDID</sequence>
<dbReference type="InterPro" id="IPR018565">
    <property type="entry name" value="Nkp2/Cnl2"/>
</dbReference>
<gene>
    <name evidence="1" type="primary">Piso0_003429</name>
    <name evidence="1" type="ORF">GNLVRS01_PISO0G12128g</name>
    <name evidence="2" type="ORF">GNLVRS01_PISO0H12129g</name>
</gene>
<dbReference type="EMBL" id="FO082053">
    <property type="protein sequence ID" value="CCE80316.1"/>
    <property type="molecule type" value="Genomic_DNA"/>
</dbReference>
<name>G8YJ21_PICSO</name>
<dbReference type="InParanoid" id="G8YJ21"/>